<accession>A0A9P6QQM2</accession>
<feature type="compositionally biased region" description="Polar residues" evidence="1">
    <location>
        <begin position="41"/>
        <end position="50"/>
    </location>
</feature>
<comment type="caution">
    <text evidence="2">The sequence shown here is derived from an EMBL/GenBank/DDBJ whole genome shotgun (WGS) entry which is preliminary data.</text>
</comment>
<keyword evidence="3" id="KW-1185">Reference proteome</keyword>
<feature type="compositionally biased region" description="Low complexity" evidence="1">
    <location>
        <begin position="23"/>
        <end position="40"/>
    </location>
</feature>
<organism evidence="2 3">
    <name type="scientific">Linnemannia gamsii</name>
    <dbReference type="NCBI Taxonomy" id="64522"/>
    <lineage>
        <taxon>Eukaryota</taxon>
        <taxon>Fungi</taxon>
        <taxon>Fungi incertae sedis</taxon>
        <taxon>Mucoromycota</taxon>
        <taxon>Mortierellomycotina</taxon>
        <taxon>Mortierellomycetes</taxon>
        <taxon>Mortierellales</taxon>
        <taxon>Mortierellaceae</taxon>
        <taxon>Linnemannia</taxon>
    </lineage>
</organism>
<dbReference type="EMBL" id="JAAAIN010004269">
    <property type="protein sequence ID" value="KAG0282252.1"/>
    <property type="molecule type" value="Genomic_DNA"/>
</dbReference>
<proteinExistence type="predicted"/>
<sequence length="113" mass="12696">MEEIVAAANIASQNLKTRELFTRRGQAAQQQHQQAPRRQQTVLVSSTHSGPSPMDLDSVSIHKLSEAERQRRKDHNLCLYYGGAKHRIPQCPVKNPIRANVISEDQGNDEAEI</sequence>
<reference evidence="2" key="1">
    <citation type="journal article" date="2020" name="Fungal Divers.">
        <title>Resolving the Mortierellaceae phylogeny through synthesis of multi-gene phylogenetics and phylogenomics.</title>
        <authorList>
            <person name="Vandepol N."/>
            <person name="Liber J."/>
            <person name="Desiro A."/>
            <person name="Na H."/>
            <person name="Kennedy M."/>
            <person name="Barry K."/>
            <person name="Grigoriev I.V."/>
            <person name="Miller A.N."/>
            <person name="O'Donnell K."/>
            <person name="Stajich J.E."/>
            <person name="Bonito G."/>
        </authorList>
    </citation>
    <scope>NUCLEOTIDE SEQUENCE</scope>
    <source>
        <strain evidence="2">NVP60</strain>
    </source>
</reference>
<protein>
    <submittedName>
        <fullName evidence="2">Uncharacterized protein</fullName>
    </submittedName>
</protein>
<dbReference type="Proteomes" id="UP000823405">
    <property type="component" value="Unassembled WGS sequence"/>
</dbReference>
<name>A0A9P6QQM2_9FUNG</name>
<dbReference type="AlphaFoldDB" id="A0A9P6QQM2"/>
<evidence type="ECO:0000313" key="3">
    <source>
        <dbReference type="Proteomes" id="UP000823405"/>
    </source>
</evidence>
<gene>
    <name evidence="2" type="ORF">BGZ97_009062</name>
</gene>
<evidence type="ECO:0000313" key="2">
    <source>
        <dbReference type="EMBL" id="KAG0282252.1"/>
    </source>
</evidence>
<feature type="region of interest" description="Disordered" evidence="1">
    <location>
        <begin position="23"/>
        <end position="72"/>
    </location>
</feature>
<dbReference type="OrthoDB" id="2266810at2759"/>
<evidence type="ECO:0000256" key="1">
    <source>
        <dbReference type="SAM" id="MobiDB-lite"/>
    </source>
</evidence>